<keyword evidence="5" id="KW-0479">Metal-binding</keyword>
<protein>
    <recommendedName>
        <fullName evidence="8">DDE Tnp4 domain-containing protein</fullName>
    </recommendedName>
</protein>
<dbReference type="Proteomes" id="UP001281410">
    <property type="component" value="Unassembled WGS sequence"/>
</dbReference>
<evidence type="ECO:0000256" key="3">
    <source>
        <dbReference type="ARBA" id="ARBA00006958"/>
    </source>
</evidence>
<dbReference type="GO" id="GO:0016787">
    <property type="term" value="F:hydrolase activity"/>
    <property type="evidence" value="ECO:0007669"/>
    <property type="project" value="UniProtKB-KW"/>
</dbReference>
<gene>
    <name evidence="9" type="ORF">Dsin_024218</name>
</gene>
<evidence type="ECO:0000256" key="1">
    <source>
        <dbReference type="ARBA" id="ARBA00001968"/>
    </source>
</evidence>
<organism evidence="9 10">
    <name type="scientific">Dipteronia sinensis</name>
    <dbReference type="NCBI Taxonomy" id="43782"/>
    <lineage>
        <taxon>Eukaryota</taxon>
        <taxon>Viridiplantae</taxon>
        <taxon>Streptophyta</taxon>
        <taxon>Embryophyta</taxon>
        <taxon>Tracheophyta</taxon>
        <taxon>Spermatophyta</taxon>
        <taxon>Magnoliopsida</taxon>
        <taxon>eudicotyledons</taxon>
        <taxon>Gunneridae</taxon>
        <taxon>Pentapetalae</taxon>
        <taxon>rosids</taxon>
        <taxon>malvids</taxon>
        <taxon>Sapindales</taxon>
        <taxon>Sapindaceae</taxon>
        <taxon>Hippocastanoideae</taxon>
        <taxon>Acereae</taxon>
        <taxon>Dipteronia</taxon>
    </lineage>
</organism>
<keyword evidence="4" id="KW-0540">Nuclease</keyword>
<evidence type="ECO:0000256" key="4">
    <source>
        <dbReference type="ARBA" id="ARBA00022722"/>
    </source>
</evidence>
<evidence type="ECO:0000313" key="10">
    <source>
        <dbReference type="Proteomes" id="UP001281410"/>
    </source>
</evidence>
<comment type="subcellular location">
    <subcellularLocation>
        <location evidence="2">Nucleus</location>
    </subcellularLocation>
</comment>
<dbReference type="AlphaFoldDB" id="A0AAD9ZUX5"/>
<dbReference type="GO" id="GO:0046872">
    <property type="term" value="F:metal ion binding"/>
    <property type="evidence" value="ECO:0007669"/>
    <property type="project" value="UniProtKB-KW"/>
</dbReference>
<dbReference type="Pfam" id="PF13359">
    <property type="entry name" value="DDE_Tnp_4"/>
    <property type="match status" value="1"/>
</dbReference>
<evidence type="ECO:0000256" key="6">
    <source>
        <dbReference type="ARBA" id="ARBA00022801"/>
    </source>
</evidence>
<evidence type="ECO:0000256" key="2">
    <source>
        <dbReference type="ARBA" id="ARBA00004123"/>
    </source>
</evidence>
<evidence type="ECO:0000259" key="8">
    <source>
        <dbReference type="Pfam" id="PF13359"/>
    </source>
</evidence>
<accession>A0AAD9ZUX5</accession>
<keyword evidence="7" id="KW-0539">Nucleus</keyword>
<feature type="domain" description="DDE Tnp4" evidence="8">
    <location>
        <begin position="36"/>
        <end position="93"/>
    </location>
</feature>
<sequence length="126" mass="14523">MDRRTFEILCELLRMDGKIKQDDSVTVEEQNCLRALDGTYIKVRVSERDKPRYRTQKGKIATNVQGVCIRDMQFVFVFSGWEGSAFDSRVLHDALTRSTDLKVPTEGKDIIYPNGKDLFSAANWDR</sequence>
<comment type="caution">
    <text evidence="9">The sequence shown here is derived from an EMBL/GenBank/DDBJ whole genome shotgun (WGS) entry which is preliminary data.</text>
</comment>
<proteinExistence type="inferred from homology"/>
<keyword evidence="6" id="KW-0378">Hydrolase</keyword>
<evidence type="ECO:0000313" key="9">
    <source>
        <dbReference type="EMBL" id="KAK3192908.1"/>
    </source>
</evidence>
<dbReference type="InterPro" id="IPR045249">
    <property type="entry name" value="HARBI1-like"/>
</dbReference>
<comment type="cofactor">
    <cofactor evidence="1">
        <name>a divalent metal cation</name>
        <dbReference type="ChEBI" id="CHEBI:60240"/>
    </cofactor>
</comment>
<dbReference type="PANTHER" id="PTHR22930">
    <property type="match status" value="1"/>
</dbReference>
<dbReference type="GO" id="GO:0004518">
    <property type="term" value="F:nuclease activity"/>
    <property type="evidence" value="ECO:0007669"/>
    <property type="project" value="UniProtKB-KW"/>
</dbReference>
<keyword evidence="10" id="KW-1185">Reference proteome</keyword>
<dbReference type="PANTHER" id="PTHR22930:SF281">
    <property type="entry name" value="NUCLEASE"/>
    <property type="match status" value="1"/>
</dbReference>
<dbReference type="GO" id="GO:0005634">
    <property type="term" value="C:nucleus"/>
    <property type="evidence" value="ECO:0007669"/>
    <property type="project" value="UniProtKB-SubCell"/>
</dbReference>
<comment type="similarity">
    <text evidence="3">Belongs to the HARBI1 family.</text>
</comment>
<dbReference type="InterPro" id="IPR027806">
    <property type="entry name" value="HARBI1_dom"/>
</dbReference>
<dbReference type="EMBL" id="JANJYJ010000008">
    <property type="protein sequence ID" value="KAK3192908.1"/>
    <property type="molecule type" value="Genomic_DNA"/>
</dbReference>
<reference evidence="9" key="1">
    <citation type="journal article" date="2023" name="Plant J.">
        <title>Genome sequences and population genomics provide insights into the demographic history, inbreeding, and mutation load of two 'living fossil' tree species of Dipteronia.</title>
        <authorList>
            <person name="Feng Y."/>
            <person name="Comes H.P."/>
            <person name="Chen J."/>
            <person name="Zhu S."/>
            <person name="Lu R."/>
            <person name="Zhang X."/>
            <person name="Li P."/>
            <person name="Qiu J."/>
            <person name="Olsen K.M."/>
            <person name="Qiu Y."/>
        </authorList>
    </citation>
    <scope>NUCLEOTIDE SEQUENCE</scope>
    <source>
        <strain evidence="9">NBL</strain>
    </source>
</reference>
<name>A0AAD9ZUX5_9ROSI</name>
<evidence type="ECO:0000256" key="5">
    <source>
        <dbReference type="ARBA" id="ARBA00022723"/>
    </source>
</evidence>
<evidence type="ECO:0000256" key="7">
    <source>
        <dbReference type="ARBA" id="ARBA00023242"/>
    </source>
</evidence>